<gene>
    <name evidence="11" type="ordered locus">Mmcs_2894</name>
</gene>
<comment type="similarity">
    <text evidence="1">Belongs to the ATP-dependent AMP-binding enzyme family.</text>
</comment>
<dbReference type="InterPro" id="IPR000873">
    <property type="entry name" value="AMP-dep_synth/lig_dom"/>
</dbReference>
<dbReference type="GO" id="GO:0031956">
    <property type="term" value="F:medium-chain fatty acid-CoA ligase activity"/>
    <property type="evidence" value="ECO:0007669"/>
    <property type="project" value="TreeGrafter"/>
</dbReference>
<dbReference type="InterPro" id="IPR042099">
    <property type="entry name" value="ANL_N_sf"/>
</dbReference>
<evidence type="ECO:0000256" key="3">
    <source>
        <dbReference type="ARBA" id="ARBA00026121"/>
    </source>
</evidence>
<name>A0A5Q5BL53_MYCSS</name>
<proteinExistence type="inferred from homology"/>
<organism evidence="11">
    <name type="scientific">Mycobacterium sp. (strain MCS)</name>
    <dbReference type="NCBI Taxonomy" id="164756"/>
    <lineage>
        <taxon>Bacteria</taxon>
        <taxon>Bacillati</taxon>
        <taxon>Actinomycetota</taxon>
        <taxon>Actinomycetes</taxon>
        <taxon>Mycobacteriales</taxon>
        <taxon>Mycobacteriaceae</taxon>
        <taxon>Mycobacterium</taxon>
    </lineage>
</organism>
<evidence type="ECO:0000313" key="11">
    <source>
        <dbReference type="EMBL" id="ABG09001.1"/>
    </source>
</evidence>
<protein>
    <recommendedName>
        <fullName evidence="5">Long-chain-fatty-acid--CoA ligase FadD13</fullName>
        <ecNumber evidence="3">6.2.1.3</ecNumber>
    </recommendedName>
    <alternativeName>
        <fullName evidence="6">Fatty acyl-CoA ligase</fullName>
    </alternativeName>
    <alternativeName>
        <fullName evidence="8">Fatty acyl-CoA synthetase</fullName>
    </alternativeName>
    <alternativeName>
        <fullName evidence="7">Very-long-chain fatty-acyl-CoA synthetase</fullName>
    </alternativeName>
</protein>
<keyword evidence="2 11" id="KW-0436">Ligase</keyword>
<dbReference type="Gene3D" id="3.40.50.12780">
    <property type="entry name" value="N-terminal domain of ligase-like"/>
    <property type="match status" value="1"/>
</dbReference>
<feature type="domain" description="AMP-dependent synthetase/ligase" evidence="9">
    <location>
        <begin position="9"/>
        <end position="354"/>
    </location>
</feature>
<evidence type="ECO:0000259" key="9">
    <source>
        <dbReference type="Pfam" id="PF00501"/>
    </source>
</evidence>
<dbReference type="EC" id="6.2.1.3" evidence="3"/>
<feature type="domain" description="AMP-binding enzyme C-terminal" evidence="10">
    <location>
        <begin position="401"/>
        <end position="476"/>
    </location>
</feature>
<dbReference type="KEGG" id="mmc:Mmcs_2894"/>
<dbReference type="InterPro" id="IPR020845">
    <property type="entry name" value="AMP-binding_CS"/>
</dbReference>
<dbReference type="InterPro" id="IPR045851">
    <property type="entry name" value="AMP-bd_C_sf"/>
</dbReference>
<dbReference type="Pfam" id="PF13193">
    <property type="entry name" value="AMP-binding_C"/>
    <property type="match status" value="1"/>
</dbReference>
<reference evidence="11" key="1">
    <citation type="submission" date="2006-06" db="EMBL/GenBank/DDBJ databases">
        <title>Complete sequence of chromosome of Mycobacterium sp. MCS.</title>
        <authorList>
            <consortium name="US DOE Joint Genome Institute"/>
            <person name="Copeland A."/>
            <person name="Lucas S."/>
            <person name="Lapidus A."/>
            <person name="Barry K."/>
            <person name="Detter J.C."/>
            <person name="Glavina del Rio T."/>
            <person name="Hammon N."/>
            <person name="Israni S."/>
            <person name="Dalin E."/>
            <person name="Tice H."/>
            <person name="Pitluck S."/>
            <person name="Martinez M."/>
            <person name="Schmutz J."/>
            <person name="Larimer F."/>
            <person name="Land M."/>
            <person name="Hauser L."/>
            <person name="Kyrpides N."/>
            <person name="Kim E."/>
            <person name="Miller C.D."/>
            <person name="Hughes J.E."/>
            <person name="Anderson A.J."/>
            <person name="Sims R.C."/>
            <person name="Richardson P."/>
        </authorList>
    </citation>
    <scope>NUCLEOTIDE SEQUENCE [LARGE SCALE GENOMIC DNA]</scope>
    <source>
        <strain evidence="11">MCS</strain>
    </source>
</reference>
<dbReference type="PROSITE" id="PS00455">
    <property type="entry name" value="AMP_BINDING"/>
    <property type="match status" value="1"/>
</dbReference>
<dbReference type="GO" id="GO:0004467">
    <property type="term" value="F:long-chain fatty acid-CoA ligase activity"/>
    <property type="evidence" value="ECO:0007669"/>
    <property type="project" value="UniProtKB-EC"/>
</dbReference>
<dbReference type="Pfam" id="PF00501">
    <property type="entry name" value="AMP-binding"/>
    <property type="match status" value="1"/>
</dbReference>
<dbReference type="Gene3D" id="3.30.300.30">
    <property type="match status" value="1"/>
</dbReference>
<dbReference type="PANTHER" id="PTHR43201:SF32">
    <property type="entry name" value="2-SUCCINYLBENZOATE--COA LIGASE, CHLOROPLASTIC_PEROXISOMAL"/>
    <property type="match status" value="1"/>
</dbReference>
<comment type="catalytic activity">
    <reaction evidence="4">
        <text>a long-chain fatty acid + ATP + CoA = a long-chain fatty acyl-CoA + AMP + diphosphate</text>
        <dbReference type="Rhea" id="RHEA:15421"/>
        <dbReference type="ChEBI" id="CHEBI:30616"/>
        <dbReference type="ChEBI" id="CHEBI:33019"/>
        <dbReference type="ChEBI" id="CHEBI:57287"/>
        <dbReference type="ChEBI" id="CHEBI:57560"/>
        <dbReference type="ChEBI" id="CHEBI:83139"/>
        <dbReference type="ChEBI" id="CHEBI:456215"/>
        <dbReference type="EC" id="6.2.1.3"/>
    </reaction>
</comment>
<sequence length="491" mass="52215">MLLHDLVTSAAAADPDRPAVIGPDGAATSFAQFDRQIRSVAGWVATHSEPGDRIAVIADNSTAYARLYYAVPRAGRVLTLVNQRLRADEQYTQLALTEPTVVIGDQTYVDALTELRSQVPSVRHVIAAGSPELTAEPGEPGVDVACAPEDPAWLLFTSGSTGTPKGVVHSHRSILAAVQGSVIGRAVPRGGVYLLPFPMCHIAGYNMLVQHAVAATVVLAAQFRADAIARTINDCAVTACSLAPTMLHALLDHLRATGATLPTLRSIAYGSAAIPAELLRTALERLDVDFHQGYGMTETGGNVTFLGPGDHRRGLAGHPAILAGAGRPHPHVEVRIGDDGEILVRGPQVATSYWRGRSAVDGEGWLATGDIGRIDADGNLYVVDRRRDIVVTGGENVSSREVEDVLTDHPEVESAAVVGVPDEYWGEAVCAVVVAAEGRHPTESALIEHVRARLTGFKRPRHVLFVDALPLTTNGKIDKNRVRRLARSALT</sequence>
<evidence type="ECO:0000256" key="4">
    <source>
        <dbReference type="ARBA" id="ARBA00036813"/>
    </source>
</evidence>
<dbReference type="EMBL" id="CP000384">
    <property type="protein sequence ID" value="ABG09001.1"/>
    <property type="molecule type" value="Genomic_DNA"/>
</dbReference>
<evidence type="ECO:0000256" key="1">
    <source>
        <dbReference type="ARBA" id="ARBA00006432"/>
    </source>
</evidence>
<accession>A0A5Q5BL53</accession>
<evidence type="ECO:0000256" key="5">
    <source>
        <dbReference type="ARBA" id="ARBA00069710"/>
    </source>
</evidence>
<evidence type="ECO:0000256" key="7">
    <source>
        <dbReference type="ARBA" id="ARBA00080667"/>
    </source>
</evidence>
<dbReference type="FunFam" id="3.30.300.30:FF:000008">
    <property type="entry name" value="2,3-dihydroxybenzoate-AMP ligase"/>
    <property type="match status" value="1"/>
</dbReference>
<evidence type="ECO:0000259" key="10">
    <source>
        <dbReference type="Pfam" id="PF13193"/>
    </source>
</evidence>
<evidence type="ECO:0000256" key="8">
    <source>
        <dbReference type="ARBA" id="ARBA00083882"/>
    </source>
</evidence>
<dbReference type="InterPro" id="IPR025110">
    <property type="entry name" value="AMP-bd_C"/>
</dbReference>
<dbReference type="PANTHER" id="PTHR43201">
    <property type="entry name" value="ACYL-COA SYNTHETASE"/>
    <property type="match status" value="1"/>
</dbReference>
<dbReference type="SUPFAM" id="SSF56801">
    <property type="entry name" value="Acetyl-CoA synthetase-like"/>
    <property type="match status" value="1"/>
</dbReference>
<evidence type="ECO:0000256" key="2">
    <source>
        <dbReference type="ARBA" id="ARBA00022598"/>
    </source>
</evidence>
<evidence type="ECO:0000256" key="6">
    <source>
        <dbReference type="ARBA" id="ARBA00076959"/>
    </source>
</evidence>
<dbReference type="AlphaFoldDB" id="A0A5Q5BL53"/>